<dbReference type="AlphaFoldDB" id="C7P8E2"/>
<name>C7P8E2_METFA</name>
<organism evidence="8 9">
    <name type="scientific">Methanocaldococcus fervens (strain DSM 4213 / JCM 15782 / AG86)</name>
    <name type="common">Methanococcus fervens</name>
    <dbReference type="NCBI Taxonomy" id="573064"/>
    <lineage>
        <taxon>Archaea</taxon>
        <taxon>Methanobacteriati</taxon>
        <taxon>Methanobacteriota</taxon>
        <taxon>Methanomada group</taxon>
        <taxon>Methanococci</taxon>
        <taxon>Methanococcales</taxon>
        <taxon>Methanocaldococcaceae</taxon>
        <taxon>Methanocaldococcus</taxon>
    </lineage>
</organism>
<proteinExistence type="inferred from homology"/>
<evidence type="ECO:0000256" key="4">
    <source>
        <dbReference type="ARBA" id="ARBA00022692"/>
    </source>
</evidence>
<dbReference type="STRING" id="573064.Mefer_1006"/>
<protein>
    <submittedName>
        <fullName evidence="8">Permease</fullName>
    </submittedName>
</protein>
<keyword evidence="3" id="KW-1003">Cell membrane</keyword>
<dbReference type="Proteomes" id="UP000001495">
    <property type="component" value="Chromosome"/>
</dbReference>
<dbReference type="InterPro" id="IPR005524">
    <property type="entry name" value="DUF318"/>
</dbReference>
<keyword evidence="5 7" id="KW-1133">Transmembrane helix</keyword>
<evidence type="ECO:0000256" key="2">
    <source>
        <dbReference type="ARBA" id="ARBA00006386"/>
    </source>
</evidence>
<feature type="transmembrane region" description="Helical" evidence="7">
    <location>
        <begin position="271"/>
        <end position="292"/>
    </location>
</feature>
<keyword evidence="9" id="KW-1185">Reference proteome</keyword>
<dbReference type="GO" id="GO:0005886">
    <property type="term" value="C:plasma membrane"/>
    <property type="evidence" value="ECO:0007669"/>
    <property type="project" value="UniProtKB-SubCell"/>
</dbReference>
<dbReference type="EMBL" id="CP001696">
    <property type="protein sequence ID" value="ACV24824.1"/>
    <property type="molecule type" value="Genomic_DNA"/>
</dbReference>
<feature type="transmembrane region" description="Helical" evidence="7">
    <location>
        <begin position="181"/>
        <end position="202"/>
    </location>
</feature>
<feature type="transmembrane region" description="Helical" evidence="7">
    <location>
        <begin position="57"/>
        <end position="76"/>
    </location>
</feature>
<evidence type="ECO:0000256" key="3">
    <source>
        <dbReference type="ARBA" id="ARBA00022475"/>
    </source>
</evidence>
<dbReference type="PANTHER" id="PTHR34184:SF4">
    <property type="entry name" value="UPF0718 PROTEIN YCGR"/>
    <property type="match status" value="1"/>
</dbReference>
<dbReference type="HOGENOM" id="CLU_049002_0_0_2"/>
<sequence length="332" mass="36331">MIEIAYKFVLNFWSFLNKMAVYIIIGLLIAGILKYFLPDDFIRKHLGNPNSTSVIKSVLFGIPLPICSCSVIPIGVSLKKSGASSASVLSFLIATPVTGIDSILVTYGVFGGIFTAFRVISSVFISLFAGILGNALIKENVDVKEKRRVRKRAKKKDIKTAIKEILSYSFNELLSPLAKPLLYGIILGAIISLIPIDISAYIDNLFLQYILVLLVSVPIYVCSISSIPIALSLLSIGFSPGSALIFLTAGPATNIVTITTIYKIFGKRALAIYLSSIILGSFLFAFLFDYFVGEIGVKTTIEAAHHLHISEIFAVILLILIIYHIIIQYNIK</sequence>
<feature type="transmembrane region" description="Helical" evidence="7">
    <location>
        <begin position="20"/>
        <end position="37"/>
    </location>
</feature>
<reference evidence="8" key="1">
    <citation type="submission" date="2009-08" db="EMBL/GenBank/DDBJ databases">
        <title>Complete sequence of chromosome of Methanocaldococcus fervens AG86.</title>
        <authorList>
            <consortium name="US DOE Joint Genome Institute"/>
            <person name="Lucas S."/>
            <person name="Copeland A."/>
            <person name="Lapidus A."/>
            <person name="Glavina del Rio T."/>
            <person name="Tice H."/>
            <person name="Bruce D."/>
            <person name="Goodwin L."/>
            <person name="Pitluck S."/>
            <person name="Chertkov O."/>
            <person name="Detter J.C."/>
            <person name="Han C."/>
            <person name="Tapia R."/>
            <person name="Larimer F."/>
            <person name="Land M."/>
            <person name="Hauser L."/>
            <person name="Kyrpides N."/>
            <person name="Ovchinnikova G."/>
            <person name="Lupa-Sieprawska M."/>
            <person name="Whitman W.B."/>
        </authorList>
    </citation>
    <scope>NUCLEOTIDE SEQUENCE [LARGE SCALE GENOMIC DNA]</scope>
    <source>
        <strain evidence="8">AG86</strain>
    </source>
</reference>
<evidence type="ECO:0000313" key="8">
    <source>
        <dbReference type="EMBL" id="ACV24824.1"/>
    </source>
</evidence>
<evidence type="ECO:0000256" key="7">
    <source>
        <dbReference type="SAM" id="Phobius"/>
    </source>
</evidence>
<evidence type="ECO:0000256" key="1">
    <source>
        <dbReference type="ARBA" id="ARBA00004651"/>
    </source>
</evidence>
<accession>C7P8E2</accession>
<comment type="similarity">
    <text evidence="2">Belongs to the UPF0718 family.</text>
</comment>
<keyword evidence="4 7" id="KW-0812">Transmembrane</keyword>
<dbReference type="PANTHER" id="PTHR34184">
    <property type="entry name" value="UPF0718 PROTEIN YCGR"/>
    <property type="match status" value="1"/>
</dbReference>
<dbReference type="RefSeq" id="WP_015791561.1">
    <property type="nucleotide sequence ID" value="NC_013156.1"/>
</dbReference>
<gene>
    <name evidence="8" type="ordered locus">Mefer_1006</name>
</gene>
<dbReference type="OrthoDB" id="137527at2157"/>
<dbReference type="Pfam" id="PF03773">
    <property type="entry name" value="ArsP_1"/>
    <property type="match status" value="1"/>
</dbReference>
<evidence type="ECO:0000313" key="9">
    <source>
        <dbReference type="Proteomes" id="UP000001495"/>
    </source>
</evidence>
<comment type="subcellular location">
    <subcellularLocation>
        <location evidence="1">Cell membrane</location>
        <topology evidence="1">Multi-pass membrane protein</topology>
    </subcellularLocation>
</comment>
<evidence type="ECO:0000256" key="5">
    <source>
        <dbReference type="ARBA" id="ARBA00022989"/>
    </source>
</evidence>
<dbReference type="eggNOG" id="arCOG02712">
    <property type="taxonomic scope" value="Archaea"/>
</dbReference>
<feature type="transmembrane region" description="Helical" evidence="7">
    <location>
        <begin position="208"/>
        <end position="231"/>
    </location>
</feature>
<dbReference type="InterPro" id="IPR052923">
    <property type="entry name" value="UPF0718"/>
</dbReference>
<dbReference type="GeneID" id="8365696"/>
<feature type="transmembrane region" description="Helical" evidence="7">
    <location>
        <begin position="243"/>
        <end position="265"/>
    </location>
</feature>
<feature type="transmembrane region" description="Helical" evidence="7">
    <location>
        <begin position="312"/>
        <end position="331"/>
    </location>
</feature>
<feature type="transmembrane region" description="Helical" evidence="7">
    <location>
        <begin position="88"/>
        <end position="110"/>
    </location>
</feature>
<feature type="transmembrane region" description="Helical" evidence="7">
    <location>
        <begin position="116"/>
        <end position="137"/>
    </location>
</feature>
<dbReference type="KEGG" id="mfe:Mefer_1006"/>
<keyword evidence="6 7" id="KW-0472">Membrane</keyword>
<evidence type="ECO:0000256" key="6">
    <source>
        <dbReference type="ARBA" id="ARBA00023136"/>
    </source>
</evidence>